<dbReference type="NCBIfam" id="TIGR03557">
    <property type="entry name" value="F420_G6P_family"/>
    <property type="match status" value="1"/>
</dbReference>
<evidence type="ECO:0000313" key="3">
    <source>
        <dbReference type="EMBL" id="MCT7981267.1"/>
    </source>
</evidence>
<name>A0ABT2NEZ5_9CYAN</name>
<keyword evidence="1 3" id="KW-0560">Oxidoreductase</keyword>
<dbReference type="Proteomes" id="UP001525961">
    <property type="component" value="Unassembled WGS sequence"/>
</dbReference>
<dbReference type="PANTHER" id="PTHR43244:SF1">
    <property type="entry name" value="5,10-METHYLENETETRAHYDROMETHANOPTERIN REDUCTASE"/>
    <property type="match status" value="1"/>
</dbReference>
<comment type="caution">
    <text evidence="3">The sequence shown here is derived from an EMBL/GenBank/DDBJ whole genome shotgun (WGS) entry which is preliminary data.</text>
</comment>
<dbReference type="GO" id="GO:0016491">
    <property type="term" value="F:oxidoreductase activity"/>
    <property type="evidence" value="ECO:0007669"/>
    <property type="project" value="UniProtKB-KW"/>
</dbReference>
<reference evidence="3 4" key="1">
    <citation type="journal article" date="2022" name="Front. Microbiol.">
        <title>High genomic differentiation and limited gene flow indicate recent cryptic speciation within the genus Laspinema (cyanobacteria).</title>
        <authorList>
            <person name="Stanojkovic A."/>
            <person name="Skoupy S."/>
            <person name="Skaloud P."/>
            <person name="Dvorak P."/>
        </authorList>
    </citation>
    <scope>NUCLEOTIDE SEQUENCE [LARGE SCALE GENOMIC DNA]</scope>
    <source>
        <strain evidence="3 4">D3b</strain>
    </source>
</reference>
<dbReference type="PANTHER" id="PTHR43244">
    <property type="match status" value="1"/>
</dbReference>
<dbReference type="SUPFAM" id="SSF51679">
    <property type="entry name" value="Bacterial luciferase-like"/>
    <property type="match status" value="1"/>
</dbReference>
<dbReference type="InterPro" id="IPR011251">
    <property type="entry name" value="Luciferase-like_dom"/>
</dbReference>
<dbReference type="InterPro" id="IPR019945">
    <property type="entry name" value="F420_G6P_DH-rel"/>
</dbReference>
<gene>
    <name evidence="3" type="ORF">NG792_26435</name>
</gene>
<evidence type="ECO:0000256" key="1">
    <source>
        <dbReference type="ARBA" id="ARBA00023002"/>
    </source>
</evidence>
<sequence>MMTEFAYHASHEQFKPSVLLKYIQMAERAGFTAGSSSDHFKPWSDRQGESGFSWAWLGAAMQATSLPCSVVCAPGPRYHPTIVAQAVATLAEMFPNRFSVALGSGEAINERITGDRWPSKPERNARLKESVDIIRALFAGETVNHSGLFTVQQAKLYTRPDYSPPIFGAAITVETAEWVGSWADGLLTTSRHPEELQKVVEAFHRGGGKGKPMHLKVQLSYAQTREQARQGAYEQWRTNIFKSSVLAELSTPEELEAAAQFVKPEDMDGQVRISADLEQHIQWLRDDMELGFNRLILHNVNLQQEEFIKAFGDRVLPALSGDRVPSFV</sequence>
<feature type="domain" description="Luciferase-like" evidence="2">
    <location>
        <begin position="8"/>
        <end position="293"/>
    </location>
</feature>
<dbReference type="Gene3D" id="3.20.20.30">
    <property type="entry name" value="Luciferase-like domain"/>
    <property type="match status" value="1"/>
</dbReference>
<evidence type="ECO:0000259" key="2">
    <source>
        <dbReference type="Pfam" id="PF00296"/>
    </source>
</evidence>
<dbReference type="RefSeq" id="WP_261237460.1">
    <property type="nucleotide sequence ID" value="NZ_JAMXFA010000059.1"/>
</dbReference>
<dbReference type="InterPro" id="IPR050564">
    <property type="entry name" value="F420-G6PD/mer"/>
</dbReference>
<proteinExistence type="predicted"/>
<dbReference type="InterPro" id="IPR023907">
    <property type="entry name" value="Non-F420_Flavin_OxRdtase"/>
</dbReference>
<dbReference type="EMBL" id="JAMXFA010000059">
    <property type="protein sequence ID" value="MCT7981267.1"/>
    <property type="molecule type" value="Genomic_DNA"/>
</dbReference>
<protein>
    <submittedName>
        <fullName evidence="3">TIGR03885 family FMN-dependent LLM class oxidoreductase</fullName>
        <ecNumber evidence="3">1.-.-.-</ecNumber>
    </submittedName>
</protein>
<organism evidence="3 4">
    <name type="scientific">Laspinema olomoucense D3b</name>
    <dbReference type="NCBI Taxonomy" id="2953688"/>
    <lineage>
        <taxon>Bacteria</taxon>
        <taxon>Bacillati</taxon>
        <taxon>Cyanobacteriota</taxon>
        <taxon>Cyanophyceae</taxon>
        <taxon>Oscillatoriophycideae</taxon>
        <taxon>Oscillatoriales</taxon>
        <taxon>Laspinemataceae</taxon>
        <taxon>Laspinema</taxon>
        <taxon>Laspinema olomoucense</taxon>
    </lineage>
</organism>
<accession>A0ABT2NEZ5</accession>
<dbReference type="Pfam" id="PF00296">
    <property type="entry name" value="Bac_luciferase"/>
    <property type="match status" value="1"/>
</dbReference>
<keyword evidence="4" id="KW-1185">Reference proteome</keyword>
<dbReference type="InterPro" id="IPR036661">
    <property type="entry name" value="Luciferase-like_sf"/>
</dbReference>
<evidence type="ECO:0000313" key="4">
    <source>
        <dbReference type="Proteomes" id="UP001525961"/>
    </source>
</evidence>
<dbReference type="EC" id="1.-.-.-" evidence="3"/>
<dbReference type="NCBIfam" id="TIGR03885">
    <property type="entry name" value="flavin_revert"/>
    <property type="match status" value="1"/>
</dbReference>
<dbReference type="CDD" id="cd01097">
    <property type="entry name" value="Tetrahydromethanopterin_reductase"/>
    <property type="match status" value="1"/>
</dbReference>